<dbReference type="Pfam" id="PF12848">
    <property type="entry name" value="ABC_tran_Xtn"/>
    <property type="match status" value="1"/>
</dbReference>
<accession>A0ABV8J9P0</accession>
<dbReference type="PANTHER" id="PTHR42855:SF2">
    <property type="entry name" value="DRUG RESISTANCE ABC TRANSPORTER,ATP-BINDING PROTEIN"/>
    <property type="match status" value="1"/>
</dbReference>
<proteinExistence type="predicted"/>
<evidence type="ECO:0000256" key="2">
    <source>
        <dbReference type="ARBA" id="ARBA00022840"/>
    </source>
</evidence>
<dbReference type="PROSITE" id="PS00211">
    <property type="entry name" value="ABC_TRANSPORTER_1"/>
    <property type="match status" value="1"/>
</dbReference>
<feature type="compositionally biased region" description="Basic and acidic residues" evidence="4">
    <location>
        <begin position="299"/>
        <end position="315"/>
    </location>
</feature>
<reference evidence="7" key="1">
    <citation type="journal article" date="2019" name="Int. J. Syst. Evol. Microbiol.">
        <title>The Global Catalogue of Microorganisms (GCM) 10K type strain sequencing project: providing services to taxonomists for standard genome sequencing and annotation.</title>
        <authorList>
            <consortium name="The Broad Institute Genomics Platform"/>
            <consortium name="The Broad Institute Genome Sequencing Center for Infectious Disease"/>
            <person name="Wu L."/>
            <person name="Ma J."/>
        </authorList>
    </citation>
    <scope>NUCLEOTIDE SEQUENCE [LARGE SCALE GENOMIC DNA]</scope>
    <source>
        <strain evidence="7">IBRC-M 10813</strain>
    </source>
</reference>
<dbReference type="PANTHER" id="PTHR42855">
    <property type="entry name" value="ABC TRANSPORTER ATP-BINDING SUBUNIT"/>
    <property type="match status" value="1"/>
</dbReference>
<evidence type="ECO:0000256" key="3">
    <source>
        <dbReference type="SAM" id="Coils"/>
    </source>
</evidence>
<evidence type="ECO:0000256" key="4">
    <source>
        <dbReference type="SAM" id="MobiDB-lite"/>
    </source>
</evidence>
<dbReference type="InterPro" id="IPR003439">
    <property type="entry name" value="ABC_transporter-like_ATP-bd"/>
</dbReference>
<dbReference type="InterPro" id="IPR032781">
    <property type="entry name" value="ABC_tran_Xtn"/>
</dbReference>
<dbReference type="InterPro" id="IPR037118">
    <property type="entry name" value="Val-tRNA_synth_C_sf"/>
</dbReference>
<evidence type="ECO:0000256" key="1">
    <source>
        <dbReference type="ARBA" id="ARBA00022741"/>
    </source>
</evidence>
<dbReference type="GO" id="GO:0005524">
    <property type="term" value="F:ATP binding"/>
    <property type="evidence" value="ECO:0007669"/>
    <property type="project" value="UniProtKB-KW"/>
</dbReference>
<feature type="coiled-coil region" evidence="3">
    <location>
        <begin position="559"/>
        <end position="597"/>
    </location>
</feature>
<dbReference type="Gene3D" id="3.40.50.300">
    <property type="entry name" value="P-loop containing nucleotide triphosphate hydrolases"/>
    <property type="match status" value="2"/>
</dbReference>
<dbReference type="InterPro" id="IPR032524">
    <property type="entry name" value="ABC_tran_C"/>
</dbReference>
<gene>
    <name evidence="6" type="ORF">ACFOUO_00425</name>
</gene>
<dbReference type="Gene3D" id="1.10.287.380">
    <property type="entry name" value="Valyl-tRNA synthetase, C-terminal domain"/>
    <property type="match status" value="1"/>
</dbReference>
<feature type="region of interest" description="Disordered" evidence="4">
    <location>
        <begin position="296"/>
        <end position="315"/>
    </location>
</feature>
<dbReference type="SUPFAM" id="SSF52540">
    <property type="entry name" value="P-loop containing nucleoside triphosphate hydrolases"/>
    <property type="match status" value="2"/>
</dbReference>
<sequence length="636" mass="72376">MTILQAKDIHKSYGGTPVLAGVNLRVEDGERVGLIGPNGAGKSTLLKILTGRLAADNGDVSVSRQARVGYLAQEGEWNSERGIWEEVLTVFAPLKAMEADLRKLEEEMSWEDVYSDELRYTKVAEQYARLQERFEQAGGYGFEARARGTLHGLGLGHLDWESTKVSALSGGQKTRLALAKLLLERPDLVILDEPTNYLDMDALTWLEQTLDTHPGALLIVSHDRWFLDRLVQVVYEIDRGHATRYPGNYSDYMRQKAEHLAQWEKEYEQQQTEIKRMETFIQKNIVRASTTKRAQSRRKALEKMERMDRPPSERKKAGIRFEPAVQSGRQVLETEDLTIGYDPNAPLIHGGSLQLARGQRIALLGPNGTGKTTLLKTLAGHLPPLGGRITFGTGVEVDYYAQEQEELCEEETVLEEVWKAHPKLDQTTVRSFLGQFLFSGDDVYKTIHALSGGEKARLSLVKRLLNRGNLLLMDEPTNHLDMDTKERLEEALENFTGTILFVSHDRYFINRLATGIWEVKNKGVHPFSGDYNAWLERNQAQAGIASTPETPSATSYTEEVRLQRQREREERRIREEIEELEREIESLETEIARIQEELCRPEIFGSPDESLSRQQRLMELEDTLGEKTERWAEIAE</sequence>
<keyword evidence="3" id="KW-0175">Coiled coil</keyword>
<name>A0ABV8J9P0_9BACL</name>
<dbReference type="InterPro" id="IPR051309">
    <property type="entry name" value="ABCF_ATPase"/>
</dbReference>
<keyword evidence="7" id="KW-1185">Reference proteome</keyword>
<dbReference type="Pfam" id="PF16326">
    <property type="entry name" value="ABC_tran_CTD"/>
    <property type="match status" value="1"/>
</dbReference>
<evidence type="ECO:0000313" key="6">
    <source>
        <dbReference type="EMBL" id="MFC4075289.1"/>
    </source>
</evidence>
<dbReference type="InterPro" id="IPR027417">
    <property type="entry name" value="P-loop_NTPase"/>
</dbReference>
<feature type="domain" description="ABC transporter" evidence="5">
    <location>
        <begin position="4"/>
        <end position="264"/>
    </location>
</feature>
<dbReference type="Pfam" id="PF00005">
    <property type="entry name" value="ABC_tran"/>
    <property type="match status" value="2"/>
</dbReference>
<evidence type="ECO:0000313" key="7">
    <source>
        <dbReference type="Proteomes" id="UP001595843"/>
    </source>
</evidence>
<dbReference type="PROSITE" id="PS50893">
    <property type="entry name" value="ABC_TRANSPORTER_2"/>
    <property type="match status" value="2"/>
</dbReference>
<dbReference type="EMBL" id="JBHSAP010000003">
    <property type="protein sequence ID" value="MFC4075289.1"/>
    <property type="molecule type" value="Genomic_DNA"/>
</dbReference>
<dbReference type="Proteomes" id="UP001595843">
    <property type="component" value="Unassembled WGS sequence"/>
</dbReference>
<feature type="coiled-coil region" evidence="3">
    <location>
        <begin position="253"/>
        <end position="280"/>
    </location>
</feature>
<dbReference type="CDD" id="cd03221">
    <property type="entry name" value="ABCF_EF-3"/>
    <property type="match status" value="2"/>
</dbReference>
<evidence type="ECO:0000259" key="5">
    <source>
        <dbReference type="PROSITE" id="PS50893"/>
    </source>
</evidence>
<protein>
    <submittedName>
        <fullName evidence="6">ABC-F family ATP-binding cassette domain-containing protein</fullName>
    </submittedName>
</protein>
<dbReference type="InterPro" id="IPR017871">
    <property type="entry name" value="ABC_transporter-like_CS"/>
</dbReference>
<dbReference type="RefSeq" id="WP_380701064.1">
    <property type="nucleotide sequence ID" value="NZ_JBHSAP010000003.1"/>
</dbReference>
<dbReference type="SMART" id="SM00382">
    <property type="entry name" value="AAA"/>
    <property type="match status" value="2"/>
</dbReference>
<keyword evidence="2 6" id="KW-0067">ATP-binding</keyword>
<feature type="domain" description="ABC transporter" evidence="5">
    <location>
        <begin position="332"/>
        <end position="547"/>
    </location>
</feature>
<dbReference type="InterPro" id="IPR003593">
    <property type="entry name" value="AAA+_ATPase"/>
</dbReference>
<comment type="caution">
    <text evidence="6">The sequence shown here is derived from an EMBL/GenBank/DDBJ whole genome shotgun (WGS) entry which is preliminary data.</text>
</comment>
<organism evidence="6 7">
    <name type="scientific">Salinithrix halophila</name>
    <dbReference type="NCBI Taxonomy" id="1485204"/>
    <lineage>
        <taxon>Bacteria</taxon>
        <taxon>Bacillati</taxon>
        <taxon>Bacillota</taxon>
        <taxon>Bacilli</taxon>
        <taxon>Bacillales</taxon>
        <taxon>Thermoactinomycetaceae</taxon>
        <taxon>Salinithrix</taxon>
    </lineage>
</organism>
<keyword evidence="1" id="KW-0547">Nucleotide-binding</keyword>